<keyword evidence="2" id="KW-0808">Transferase</keyword>
<dbReference type="RefSeq" id="WP_407348169.1">
    <property type="nucleotide sequence ID" value="NZ_CP136864.1"/>
</dbReference>
<organism evidence="2 3">
    <name type="scientific">Congregibacter variabilis</name>
    <dbReference type="NCBI Taxonomy" id="3081200"/>
    <lineage>
        <taxon>Bacteria</taxon>
        <taxon>Pseudomonadati</taxon>
        <taxon>Pseudomonadota</taxon>
        <taxon>Gammaproteobacteria</taxon>
        <taxon>Cellvibrionales</taxon>
        <taxon>Halieaceae</taxon>
        <taxon>Congregibacter</taxon>
    </lineage>
</organism>
<dbReference type="Pfam" id="PF00535">
    <property type="entry name" value="Glycos_transf_2"/>
    <property type="match status" value="1"/>
</dbReference>
<proteinExistence type="predicted"/>
<accession>A0ABZ0I212</accession>
<dbReference type="PANTHER" id="PTHR43179:SF10">
    <property type="entry name" value="GLYCOSYL TRANSFERASE"/>
    <property type="match status" value="1"/>
</dbReference>
<sequence>MITEASIAPTLSVSIVLHNSSLEHLRVTLQSLVACIAELEDVLSAPVSLTLLDNDSTADYRQEVADLVAQFQAQDSSAWSLHFHLSSHNAGFGAGHNQALQDSSDRYLLILNPDVELAPAALREALFFLNSQSDVVAVNPFCERGDGSPEYLCKRYPTIFDLVLRGLPFSALRERFAVRLAHYEYGERDADVPAEVELLSGACLLCRQSAFTAVGRFDERFFMYFEDFDLSLRLASQGRLMYLPTMRIVHHGGFAARKGLRHIIWFARSAARFFSVHGWRLH</sequence>
<evidence type="ECO:0000313" key="3">
    <source>
        <dbReference type="Proteomes" id="UP001626537"/>
    </source>
</evidence>
<keyword evidence="3" id="KW-1185">Reference proteome</keyword>
<reference evidence="2 3" key="1">
    <citation type="submission" date="2023-10" db="EMBL/GenBank/DDBJ databases">
        <title>Two novel species belonging to the OM43/NOR5 clade.</title>
        <authorList>
            <person name="Park M."/>
        </authorList>
    </citation>
    <scope>NUCLEOTIDE SEQUENCE [LARGE SCALE GENOMIC DNA]</scope>
    <source>
        <strain evidence="2 3">IMCC43200</strain>
    </source>
</reference>
<dbReference type="Proteomes" id="UP001626537">
    <property type="component" value="Chromosome"/>
</dbReference>
<name>A0ABZ0I212_9GAMM</name>
<gene>
    <name evidence="2" type="ORF">R0135_17345</name>
</gene>
<dbReference type="EMBL" id="CP136864">
    <property type="protein sequence ID" value="WOJ93523.1"/>
    <property type="molecule type" value="Genomic_DNA"/>
</dbReference>
<dbReference type="PANTHER" id="PTHR43179">
    <property type="entry name" value="RHAMNOSYLTRANSFERASE WBBL"/>
    <property type="match status" value="1"/>
</dbReference>
<dbReference type="EC" id="2.4.-.-" evidence="2"/>
<dbReference type="GO" id="GO:0016757">
    <property type="term" value="F:glycosyltransferase activity"/>
    <property type="evidence" value="ECO:0007669"/>
    <property type="project" value="UniProtKB-KW"/>
</dbReference>
<evidence type="ECO:0000259" key="1">
    <source>
        <dbReference type="Pfam" id="PF00535"/>
    </source>
</evidence>
<keyword evidence="2" id="KW-0328">Glycosyltransferase</keyword>
<dbReference type="SUPFAM" id="SSF53448">
    <property type="entry name" value="Nucleotide-diphospho-sugar transferases"/>
    <property type="match status" value="1"/>
</dbReference>
<feature type="domain" description="Glycosyltransferase 2-like" evidence="1">
    <location>
        <begin position="13"/>
        <end position="209"/>
    </location>
</feature>
<dbReference type="InterPro" id="IPR029044">
    <property type="entry name" value="Nucleotide-diphossugar_trans"/>
</dbReference>
<evidence type="ECO:0000313" key="2">
    <source>
        <dbReference type="EMBL" id="WOJ93523.1"/>
    </source>
</evidence>
<protein>
    <submittedName>
        <fullName evidence="2">Glycosyltransferase</fullName>
        <ecNumber evidence="2">2.4.-.-</ecNumber>
    </submittedName>
</protein>
<dbReference type="Gene3D" id="3.90.550.10">
    <property type="entry name" value="Spore Coat Polysaccharide Biosynthesis Protein SpsA, Chain A"/>
    <property type="match status" value="1"/>
</dbReference>
<dbReference type="InterPro" id="IPR001173">
    <property type="entry name" value="Glyco_trans_2-like"/>
</dbReference>